<evidence type="ECO:0000313" key="4">
    <source>
        <dbReference type="Proteomes" id="UP000198741"/>
    </source>
</evidence>
<keyword evidence="1" id="KW-1133">Transmembrane helix</keyword>
<dbReference type="Proteomes" id="UP000198741">
    <property type="component" value="Chromosome I"/>
</dbReference>
<evidence type="ECO:0000256" key="1">
    <source>
        <dbReference type="RuleBase" id="RU363076"/>
    </source>
</evidence>
<evidence type="ECO:0000256" key="2">
    <source>
        <dbReference type="SAM" id="MobiDB-lite"/>
    </source>
</evidence>
<gene>
    <name evidence="3" type="ORF">SAMN04515671_3317</name>
</gene>
<dbReference type="CDD" id="cd06662">
    <property type="entry name" value="SURF1"/>
    <property type="match status" value="1"/>
</dbReference>
<feature type="transmembrane region" description="Helical" evidence="1">
    <location>
        <begin position="24"/>
        <end position="43"/>
    </location>
</feature>
<feature type="compositionally biased region" description="Low complexity" evidence="2">
    <location>
        <begin position="286"/>
        <end position="300"/>
    </location>
</feature>
<reference evidence="3 4" key="1">
    <citation type="submission" date="2016-10" db="EMBL/GenBank/DDBJ databases">
        <authorList>
            <person name="de Groot N.N."/>
        </authorList>
    </citation>
    <scope>NUCLEOTIDE SEQUENCE [LARGE SCALE GENOMIC DNA]</scope>
    <source>
        <strain evidence="4">P4-7,KCTC 19426,CECT 7604</strain>
    </source>
</reference>
<proteinExistence type="inferred from homology"/>
<accession>A0A1H0QZS1</accession>
<sequence length="330" mass="34962">MTATLPRGASTSSPGRFAFLRRPGWIGAIVGALAFTAACWLILAPWQFARSAQNDATNAQVNAALHDAAVPVRQYLSTTAQPSGESTYKLVTATGTFDTDHVTYVRLRQDSQGNPVSEVVLPMRLTDGSVLLVDRGYQSFGDIKANVPLPPVPTGVVTVTGRVQADQTDPSNRQPRYEAGLHQAWAVNSTALAGMDGTAGANGKVLLGYIQLAAPSPGVLQEIGMPQTSVGPYFSYALQWCAFGGMALLAIAYFIFREATDPRGPDERDVAYPERSSYPAEIAEATAPAGAVSSVPAVAESPPPSPDPGPGRRKARRAARDGFDRSQLFD</sequence>
<dbReference type="OrthoDB" id="9807214at2"/>
<organism evidence="3 4">
    <name type="scientific">Nakamurella panacisegetis</name>
    <dbReference type="NCBI Taxonomy" id="1090615"/>
    <lineage>
        <taxon>Bacteria</taxon>
        <taxon>Bacillati</taxon>
        <taxon>Actinomycetota</taxon>
        <taxon>Actinomycetes</taxon>
        <taxon>Nakamurellales</taxon>
        <taxon>Nakamurellaceae</taxon>
        <taxon>Nakamurella</taxon>
    </lineage>
</organism>
<keyword evidence="1" id="KW-1003">Cell membrane</keyword>
<dbReference type="AlphaFoldDB" id="A0A1H0QZS1"/>
<keyword evidence="1" id="KW-0812">Transmembrane</keyword>
<evidence type="ECO:0000313" key="3">
    <source>
        <dbReference type="EMBL" id="SDP22429.1"/>
    </source>
</evidence>
<dbReference type="InterPro" id="IPR002994">
    <property type="entry name" value="Surf1/Shy1"/>
</dbReference>
<feature type="region of interest" description="Disordered" evidence="2">
    <location>
        <begin position="286"/>
        <end position="330"/>
    </location>
</feature>
<comment type="similarity">
    <text evidence="1">Belongs to the SURF1 family.</text>
</comment>
<keyword evidence="1" id="KW-0472">Membrane</keyword>
<dbReference type="Pfam" id="PF02104">
    <property type="entry name" value="SURF1"/>
    <property type="match status" value="1"/>
</dbReference>
<keyword evidence="4" id="KW-1185">Reference proteome</keyword>
<dbReference type="STRING" id="1090615.SAMN04515671_3317"/>
<protein>
    <recommendedName>
        <fullName evidence="1">SURF1-like protein</fullName>
    </recommendedName>
</protein>
<dbReference type="EMBL" id="LT629710">
    <property type="protein sequence ID" value="SDP22429.1"/>
    <property type="molecule type" value="Genomic_DNA"/>
</dbReference>
<comment type="subcellular location">
    <subcellularLocation>
        <location evidence="1">Cell membrane</location>
        <topology evidence="1">Multi-pass membrane protein</topology>
    </subcellularLocation>
</comment>
<dbReference type="PROSITE" id="PS50895">
    <property type="entry name" value="SURF1"/>
    <property type="match status" value="1"/>
</dbReference>
<dbReference type="RefSeq" id="WP_090477666.1">
    <property type="nucleotide sequence ID" value="NZ_LT629710.1"/>
</dbReference>
<feature type="transmembrane region" description="Helical" evidence="1">
    <location>
        <begin position="233"/>
        <end position="256"/>
    </location>
</feature>
<name>A0A1H0QZS1_9ACTN</name>
<dbReference type="GO" id="GO:0005886">
    <property type="term" value="C:plasma membrane"/>
    <property type="evidence" value="ECO:0007669"/>
    <property type="project" value="UniProtKB-SubCell"/>
</dbReference>